<reference evidence="2" key="1">
    <citation type="journal article" date="2020" name="Fungal Divers.">
        <title>Resolving the Mortierellaceae phylogeny through synthesis of multi-gene phylogenetics and phylogenomics.</title>
        <authorList>
            <person name="Vandepol N."/>
            <person name="Liber J."/>
            <person name="Desiro A."/>
            <person name="Na H."/>
            <person name="Kennedy M."/>
            <person name="Barry K."/>
            <person name="Grigoriev I.V."/>
            <person name="Miller A.N."/>
            <person name="O'Donnell K."/>
            <person name="Stajich J.E."/>
            <person name="Bonito G."/>
        </authorList>
    </citation>
    <scope>NUCLEOTIDE SEQUENCE</scope>
    <source>
        <strain evidence="2">NVP1</strain>
    </source>
</reference>
<comment type="caution">
    <text evidence="2">The sequence shown here is derived from an EMBL/GenBank/DDBJ whole genome shotgun (WGS) entry which is preliminary data.</text>
</comment>
<feature type="compositionally biased region" description="Basic and acidic residues" evidence="1">
    <location>
        <begin position="92"/>
        <end position="105"/>
    </location>
</feature>
<organism evidence="2 3">
    <name type="scientific">Podila minutissima</name>
    <dbReference type="NCBI Taxonomy" id="64525"/>
    <lineage>
        <taxon>Eukaryota</taxon>
        <taxon>Fungi</taxon>
        <taxon>Fungi incertae sedis</taxon>
        <taxon>Mucoromycota</taxon>
        <taxon>Mortierellomycotina</taxon>
        <taxon>Mortierellomycetes</taxon>
        <taxon>Mortierellales</taxon>
        <taxon>Mortierellaceae</taxon>
        <taxon>Podila</taxon>
    </lineage>
</organism>
<dbReference type="Proteomes" id="UP000696485">
    <property type="component" value="Unassembled WGS sequence"/>
</dbReference>
<protein>
    <submittedName>
        <fullName evidence="2">Uncharacterized protein</fullName>
    </submittedName>
</protein>
<keyword evidence="3" id="KW-1185">Reference proteome</keyword>
<accession>A0A9P5VL87</accession>
<dbReference type="EMBL" id="JAAAUY010000426">
    <property type="protein sequence ID" value="KAF9330052.1"/>
    <property type="molecule type" value="Genomic_DNA"/>
</dbReference>
<feature type="compositionally biased region" description="Basic and acidic residues" evidence="1">
    <location>
        <begin position="10"/>
        <end position="20"/>
    </location>
</feature>
<dbReference type="PANTHER" id="PTHR46370">
    <property type="entry name" value="GPALPP MOTIFS-CONTAINING PROTEIN 1"/>
    <property type="match status" value="1"/>
</dbReference>
<feature type="region of interest" description="Disordered" evidence="1">
    <location>
        <begin position="1"/>
        <end position="20"/>
    </location>
</feature>
<dbReference type="InterPro" id="IPR046331">
    <property type="entry name" value="GPAM1-like"/>
</dbReference>
<evidence type="ECO:0000313" key="3">
    <source>
        <dbReference type="Proteomes" id="UP000696485"/>
    </source>
</evidence>
<evidence type="ECO:0000256" key="1">
    <source>
        <dbReference type="SAM" id="MobiDB-lite"/>
    </source>
</evidence>
<dbReference type="AlphaFoldDB" id="A0A9P5VL87"/>
<sequence length="130" mass="14816">MVGPILSSSADKDSLSKQSKIREFKEHAEWTRKKLAGVDEAPTAKASEPSREEWMMVPPESRLLGDNTLKITVCQFLKHEHKPQDSSLRTETPADREKRLRGEPKNDDEDSSLLSKRSRRHGSDNDKPTY</sequence>
<feature type="region of interest" description="Disordered" evidence="1">
    <location>
        <begin position="26"/>
        <end position="54"/>
    </location>
</feature>
<name>A0A9P5VL87_9FUNG</name>
<gene>
    <name evidence="2" type="ORF">BG006_006959</name>
</gene>
<feature type="region of interest" description="Disordered" evidence="1">
    <location>
        <begin position="78"/>
        <end position="130"/>
    </location>
</feature>
<evidence type="ECO:0000313" key="2">
    <source>
        <dbReference type="EMBL" id="KAF9330052.1"/>
    </source>
</evidence>
<proteinExistence type="predicted"/>
<dbReference type="PANTHER" id="PTHR46370:SF1">
    <property type="entry name" value="GPALPP MOTIFS-CONTAINING PROTEIN 1"/>
    <property type="match status" value="1"/>
</dbReference>
<feature type="compositionally biased region" description="Basic and acidic residues" evidence="1">
    <location>
        <begin position="121"/>
        <end position="130"/>
    </location>
</feature>